<keyword evidence="2" id="KW-1185">Reference proteome</keyword>
<name>A0A185AMW2_9CAUD</name>
<reference evidence="2" key="1">
    <citation type="submission" date="2014-08" db="EMBL/GenBank/DDBJ databases">
        <authorList>
            <person name="Mandeville R."/>
        </authorList>
    </citation>
    <scope>NUCLEOTIDE SEQUENCE [LARGE SCALE GENOMIC DNA]</scope>
</reference>
<dbReference type="Proteomes" id="UP000202710">
    <property type="component" value="Segment"/>
</dbReference>
<dbReference type="KEGG" id="vg:29078811"/>
<gene>
    <name evidence="1" type="ORF">BP39_07</name>
</gene>
<dbReference type="RefSeq" id="YP_009283982.1">
    <property type="nucleotide sequence ID" value="NC_031046.1"/>
</dbReference>
<dbReference type="EMBL" id="KM366100">
    <property type="protein sequence ID" value="AIT13808.1"/>
    <property type="molecule type" value="Genomic_DNA"/>
</dbReference>
<sequence length="160" mass="19474">MLRHTSEMDKWKKERDARKEQEKELFLNDFSTVNFKFDDKDLQEAYIDAWKHFAHLPYFPKERNVSYVNAVSLVRGKRHEQLNYILEIYNRKDESNNKNAKKHKYALYELQAKNNNSSMYKYIKEIDTLYKEIGKSDRPVTTIDDEDVRYNFLYYATFED</sequence>
<proteinExistence type="predicted"/>
<organism evidence="1 2">
    <name type="scientific">Staphylococcus phage BP39</name>
    <dbReference type="NCBI Taxonomy" id="1543206"/>
    <lineage>
        <taxon>Viruses</taxon>
        <taxon>Duplodnaviria</taxon>
        <taxon>Heunggongvirae</taxon>
        <taxon>Uroviricota</taxon>
        <taxon>Caudoviricetes</taxon>
        <taxon>Rountreeviridae</taxon>
        <taxon>Rakietenvirinae</taxon>
        <taxon>Rosenblumvirus</taxon>
        <taxon>Rosenblumvirus BP39</taxon>
    </lineage>
</organism>
<evidence type="ECO:0000313" key="2">
    <source>
        <dbReference type="Proteomes" id="UP000202710"/>
    </source>
</evidence>
<protein>
    <submittedName>
        <fullName evidence="1">Uncharacterized protein</fullName>
    </submittedName>
</protein>
<accession>A0A185AMW2</accession>
<evidence type="ECO:0000313" key="1">
    <source>
        <dbReference type="EMBL" id="AIT13808.1"/>
    </source>
</evidence>
<dbReference type="OrthoDB" id="11959at10239"/>
<dbReference type="GeneID" id="29078811"/>